<sequence>MSSTGRRRVLSGFQRADLNRAYYFDVKIQVGGRGTYWDSERLFFMYYQKLEHRWAISLQAQALFLGLTLLLSLRGGTTAWCLTSLMNFGVPTLDRSWPDTRSVSAADTASSCSQHDGHATPIAHWLCHVVFTLNQFGNCELPHLLFNRFVLGANFDVDFVTVSTDPLPG</sequence>
<dbReference type="Proteomes" id="UP001189429">
    <property type="component" value="Unassembled WGS sequence"/>
</dbReference>
<reference evidence="1" key="1">
    <citation type="submission" date="2023-10" db="EMBL/GenBank/DDBJ databases">
        <authorList>
            <person name="Chen Y."/>
            <person name="Shah S."/>
            <person name="Dougan E. K."/>
            <person name="Thang M."/>
            <person name="Chan C."/>
        </authorList>
    </citation>
    <scope>NUCLEOTIDE SEQUENCE [LARGE SCALE GENOMIC DNA]</scope>
</reference>
<comment type="caution">
    <text evidence="1">The sequence shown here is derived from an EMBL/GenBank/DDBJ whole genome shotgun (WGS) entry which is preliminary data.</text>
</comment>
<protein>
    <submittedName>
        <fullName evidence="1">Uncharacterized protein</fullName>
    </submittedName>
</protein>
<accession>A0ABN9QLL1</accession>
<proteinExistence type="predicted"/>
<dbReference type="EMBL" id="CAUYUJ010003822">
    <property type="protein sequence ID" value="CAK0806992.1"/>
    <property type="molecule type" value="Genomic_DNA"/>
</dbReference>
<evidence type="ECO:0000313" key="1">
    <source>
        <dbReference type="EMBL" id="CAK0806992.1"/>
    </source>
</evidence>
<gene>
    <name evidence="1" type="ORF">PCOR1329_LOCUS13016</name>
</gene>
<name>A0ABN9QLL1_9DINO</name>
<keyword evidence="2" id="KW-1185">Reference proteome</keyword>
<evidence type="ECO:0000313" key="2">
    <source>
        <dbReference type="Proteomes" id="UP001189429"/>
    </source>
</evidence>
<organism evidence="1 2">
    <name type="scientific">Prorocentrum cordatum</name>
    <dbReference type="NCBI Taxonomy" id="2364126"/>
    <lineage>
        <taxon>Eukaryota</taxon>
        <taxon>Sar</taxon>
        <taxon>Alveolata</taxon>
        <taxon>Dinophyceae</taxon>
        <taxon>Prorocentrales</taxon>
        <taxon>Prorocentraceae</taxon>
        <taxon>Prorocentrum</taxon>
    </lineage>
</organism>